<dbReference type="EnsemblProtists" id="EOD16996">
    <property type="protein sequence ID" value="EOD16996"/>
    <property type="gene ID" value="EMIHUDRAFT_316416"/>
</dbReference>
<reference evidence="2" key="2">
    <citation type="submission" date="2024-10" db="UniProtKB">
        <authorList>
            <consortium name="EnsemblProtists"/>
        </authorList>
    </citation>
    <scope>IDENTIFICATION</scope>
</reference>
<evidence type="ECO:0000313" key="3">
    <source>
        <dbReference type="Proteomes" id="UP000013827"/>
    </source>
</evidence>
<accession>A0A0D3J0G1</accession>
<organism evidence="2 3">
    <name type="scientific">Emiliania huxleyi (strain CCMP1516)</name>
    <dbReference type="NCBI Taxonomy" id="280463"/>
    <lineage>
        <taxon>Eukaryota</taxon>
        <taxon>Haptista</taxon>
        <taxon>Haptophyta</taxon>
        <taxon>Prymnesiophyceae</taxon>
        <taxon>Isochrysidales</taxon>
        <taxon>Noelaerhabdaceae</taxon>
        <taxon>Emiliania</taxon>
    </lineage>
</organism>
<evidence type="ECO:0000313" key="2">
    <source>
        <dbReference type="EnsemblProtists" id="EOD16996"/>
    </source>
</evidence>
<name>A0A0D3J0G1_EMIH1</name>
<dbReference type="Proteomes" id="UP000013827">
    <property type="component" value="Unassembled WGS sequence"/>
</dbReference>
<reference evidence="3" key="1">
    <citation type="journal article" date="2013" name="Nature">
        <title>Pan genome of the phytoplankton Emiliania underpins its global distribution.</title>
        <authorList>
            <person name="Read B.A."/>
            <person name="Kegel J."/>
            <person name="Klute M.J."/>
            <person name="Kuo A."/>
            <person name="Lefebvre S.C."/>
            <person name="Maumus F."/>
            <person name="Mayer C."/>
            <person name="Miller J."/>
            <person name="Monier A."/>
            <person name="Salamov A."/>
            <person name="Young J."/>
            <person name="Aguilar M."/>
            <person name="Claverie J.M."/>
            <person name="Frickenhaus S."/>
            <person name="Gonzalez K."/>
            <person name="Herman E.K."/>
            <person name="Lin Y.C."/>
            <person name="Napier J."/>
            <person name="Ogata H."/>
            <person name="Sarno A.F."/>
            <person name="Shmutz J."/>
            <person name="Schroeder D."/>
            <person name="de Vargas C."/>
            <person name="Verret F."/>
            <person name="von Dassow P."/>
            <person name="Valentin K."/>
            <person name="Van de Peer Y."/>
            <person name="Wheeler G."/>
            <person name="Dacks J.B."/>
            <person name="Delwiche C.F."/>
            <person name="Dyhrman S.T."/>
            <person name="Glockner G."/>
            <person name="John U."/>
            <person name="Richards T."/>
            <person name="Worden A.Z."/>
            <person name="Zhang X."/>
            <person name="Grigoriev I.V."/>
            <person name="Allen A.E."/>
            <person name="Bidle K."/>
            <person name="Borodovsky M."/>
            <person name="Bowler C."/>
            <person name="Brownlee C."/>
            <person name="Cock J.M."/>
            <person name="Elias M."/>
            <person name="Gladyshev V.N."/>
            <person name="Groth M."/>
            <person name="Guda C."/>
            <person name="Hadaegh A."/>
            <person name="Iglesias-Rodriguez M.D."/>
            <person name="Jenkins J."/>
            <person name="Jones B.M."/>
            <person name="Lawson T."/>
            <person name="Leese F."/>
            <person name="Lindquist E."/>
            <person name="Lobanov A."/>
            <person name="Lomsadze A."/>
            <person name="Malik S.B."/>
            <person name="Marsh M.E."/>
            <person name="Mackinder L."/>
            <person name="Mock T."/>
            <person name="Mueller-Roeber B."/>
            <person name="Pagarete A."/>
            <person name="Parker M."/>
            <person name="Probert I."/>
            <person name="Quesneville H."/>
            <person name="Raines C."/>
            <person name="Rensing S.A."/>
            <person name="Riano-Pachon D.M."/>
            <person name="Richier S."/>
            <person name="Rokitta S."/>
            <person name="Shiraiwa Y."/>
            <person name="Soanes D.M."/>
            <person name="van der Giezen M."/>
            <person name="Wahlund T.M."/>
            <person name="Williams B."/>
            <person name="Wilson W."/>
            <person name="Wolfe G."/>
            <person name="Wurch L.L."/>
        </authorList>
    </citation>
    <scope>NUCLEOTIDE SEQUENCE</scope>
</reference>
<dbReference type="RefSeq" id="XP_005769425.1">
    <property type="nucleotide sequence ID" value="XM_005769368.1"/>
</dbReference>
<feature type="region of interest" description="Disordered" evidence="1">
    <location>
        <begin position="32"/>
        <end position="95"/>
    </location>
</feature>
<dbReference type="AlphaFoldDB" id="A0A0D3J0G1"/>
<dbReference type="HOGENOM" id="CLU_158297_0_0_1"/>
<dbReference type="GeneID" id="17263143"/>
<dbReference type="KEGG" id="ehx:EMIHUDRAFT_316416"/>
<sequence>MPHKVKLDPTSIKNPMLRLNCAGTLPPHACCQQPSRPVVHQRERSTRCPRRRPRAAQAGQKVSGDGAVAGLRRRARRTRAEDVQSVPAREPRERAQKELAVTRCRAVVVLWRLCTVGKVRLQQGSTMVVPCCSLA</sequence>
<dbReference type="PaxDb" id="2903-EOD16996"/>
<protein>
    <submittedName>
        <fullName evidence="2">Uncharacterized protein</fullName>
    </submittedName>
</protein>
<evidence type="ECO:0000256" key="1">
    <source>
        <dbReference type="SAM" id="MobiDB-lite"/>
    </source>
</evidence>
<proteinExistence type="predicted"/>
<keyword evidence="3" id="KW-1185">Reference proteome</keyword>